<dbReference type="AlphaFoldDB" id="A0A813MLR2"/>
<sequence length="431" mass="50032">MKLEVFNESANTSTSGHFSDIEFMTNSFKNEPYSSQSDLETKFKSNRKSIYDNHRMSLFKDDSCDSSELEYSSNFQDHEIKNKNSQKIDRDDFDDLIDLTHRVPRKFMKKTQNIKKIPKPSSLPPLPPLPYSFVKLERSKADSNLCLKIDDNKKSRKSVTRLIMPIQSKPNESSTQKKFEPDKIRQSDVIQEWDQISKIFASLETLLNDVVQTSTIKTCNDSVNSIKTGSENFQRGKSSQSHRAMSEHNLKKCDQMNSISFNSINRSNTNKTKYLKKLLNDSFGKNDEVDSCQIGKSSFHLNMKKFKYFELSEYLGKLNLSKYEFKFLTNGYDDLAFLNNVLTLQDLIQIGIEDYNDIFTILNEVKKLPSKIRRIANESIQFNSVSEWLNYLNLNEYLSNFTDNNVINMEMAKSLWEIELSTVRISIFLSE</sequence>
<dbReference type="InterPro" id="IPR033635">
    <property type="entry name" value="ANKS1/Caskin"/>
</dbReference>
<dbReference type="PANTHER" id="PTHR24174:SF1">
    <property type="entry name" value="IP14385P"/>
    <property type="match status" value="1"/>
</dbReference>
<dbReference type="InterPro" id="IPR001660">
    <property type="entry name" value="SAM"/>
</dbReference>
<dbReference type="PANTHER" id="PTHR24174">
    <property type="entry name" value="ANKYRIN REPEAT AND STERILE ALPHA MOTIF DOMAIN-CONTAINING PROTEIN 1"/>
    <property type="match status" value="1"/>
</dbReference>
<dbReference type="GO" id="GO:0005829">
    <property type="term" value="C:cytosol"/>
    <property type="evidence" value="ECO:0007669"/>
    <property type="project" value="TreeGrafter"/>
</dbReference>
<evidence type="ECO:0000256" key="2">
    <source>
        <dbReference type="ARBA" id="ARBA00023043"/>
    </source>
</evidence>
<name>A0A813MLR2_9BILA</name>
<evidence type="ECO:0000313" key="5">
    <source>
        <dbReference type="Proteomes" id="UP000663879"/>
    </source>
</evidence>
<dbReference type="InterPro" id="IPR013761">
    <property type="entry name" value="SAM/pointed_sf"/>
</dbReference>
<dbReference type="SMART" id="SM00454">
    <property type="entry name" value="SAM"/>
    <property type="match status" value="1"/>
</dbReference>
<protein>
    <recommendedName>
        <fullName evidence="3">SAM domain-containing protein</fullName>
    </recommendedName>
</protein>
<dbReference type="EMBL" id="CAJNOC010000169">
    <property type="protein sequence ID" value="CAF0722188.1"/>
    <property type="molecule type" value="Genomic_DNA"/>
</dbReference>
<keyword evidence="5" id="KW-1185">Reference proteome</keyword>
<dbReference type="Pfam" id="PF07647">
    <property type="entry name" value="SAM_2"/>
    <property type="match status" value="1"/>
</dbReference>
<proteinExistence type="predicted"/>
<comment type="caution">
    <text evidence="4">The sequence shown here is derived from an EMBL/GenBank/DDBJ whole genome shotgun (WGS) entry which is preliminary data.</text>
</comment>
<keyword evidence="2" id="KW-0040">ANK repeat</keyword>
<dbReference type="Pfam" id="PF00536">
    <property type="entry name" value="SAM_1"/>
    <property type="match status" value="1"/>
</dbReference>
<dbReference type="PROSITE" id="PS50105">
    <property type="entry name" value="SAM_DOMAIN"/>
    <property type="match status" value="1"/>
</dbReference>
<reference evidence="4" key="1">
    <citation type="submission" date="2021-02" db="EMBL/GenBank/DDBJ databases">
        <authorList>
            <person name="Nowell W R."/>
        </authorList>
    </citation>
    <scope>NUCLEOTIDE SEQUENCE</scope>
    <source>
        <strain evidence="4">Ploen Becks lab</strain>
    </source>
</reference>
<evidence type="ECO:0000259" key="3">
    <source>
        <dbReference type="PROSITE" id="PS50105"/>
    </source>
</evidence>
<dbReference type="Gene3D" id="1.10.150.50">
    <property type="entry name" value="Transcription Factor, Ets-1"/>
    <property type="match status" value="2"/>
</dbReference>
<organism evidence="4 5">
    <name type="scientific">Brachionus calyciflorus</name>
    <dbReference type="NCBI Taxonomy" id="104777"/>
    <lineage>
        <taxon>Eukaryota</taxon>
        <taxon>Metazoa</taxon>
        <taxon>Spiralia</taxon>
        <taxon>Gnathifera</taxon>
        <taxon>Rotifera</taxon>
        <taxon>Eurotatoria</taxon>
        <taxon>Monogononta</taxon>
        <taxon>Pseudotrocha</taxon>
        <taxon>Ploima</taxon>
        <taxon>Brachionidae</taxon>
        <taxon>Brachionus</taxon>
    </lineage>
</organism>
<gene>
    <name evidence="4" type="ORF">OXX778_LOCUS2243</name>
</gene>
<feature type="domain" description="SAM" evidence="3">
    <location>
        <begin position="380"/>
        <end position="431"/>
    </location>
</feature>
<keyword evidence="1" id="KW-0677">Repeat</keyword>
<evidence type="ECO:0000313" key="4">
    <source>
        <dbReference type="EMBL" id="CAF0722188.1"/>
    </source>
</evidence>
<evidence type="ECO:0000256" key="1">
    <source>
        <dbReference type="ARBA" id="ARBA00022737"/>
    </source>
</evidence>
<dbReference type="OrthoDB" id="5314041at2759"/>
<dbReference type="SUPFAM" id="SSF47769">
    <property type="entry name" value="SAM/Pointed domain"/>
    <property type="match status" value="2"/>
</dbReference>
<dbReference type="Proteomes" id="UP000663879">
    <property type="component" value="Unassembled WGS sequence"/>
</dbReference>
<accession>A0A813MLR2</accession>